<dbReference type="RefSeq" id="WP_148596920.1">
    <property type="nucleotide sequence ID" value="NZ_CP042997.1"/>
</dbReference>
<keyword evidence="2" id="KW-1185">Reference proteome</keyword>
<organism evidence="1 2">
    <name type="scientific">Aquisphaera giovannonii</name>
    <dbReference type="NCBI Taxonomy" id="406548"/>
    <lineage>
        <taxon>Bacteria</taxon>
        <taxon>Pseudomonadati</taxon>
        <taxon>Planctomycetota</taxon>
        <taxon>Planctomycetia</taxon>
        <taxon>Isosphaerales</taxon>
        <taxon>Isosphaeraceae</taxon>
        <taxon>Aquisphaera</taxon>
    </lineage>
</organism>
<dbReference type="Proteomes" id="UP000324233">
    <property type="component" value="Chromosome"/>
</dbReference>
<evidence type="ECO:0008006" key="3">
    <source>
        <dbReference type="Google" id="ProtNLM"/>
    </source>
</evidence>
<dbReference type="KEGG" id="agv:OJF2_59380"/>
<proteinExistence type="predicted"/>
<dbReference type="OrthoDB" id="259915at2"/>
<dbReference type="AlphaFoldDB" id="A0A5B9W9N6"/>
<reference evidence="1 2" key="1">
    <citation type="submission" date="2019-08" db="EMBL/GenBank/DDBJ databases">
        <title>Deep-cultivation of Planctomycetes and their phenomic and genomic characterization uncovers novel biology.</title>
        <authorList>
            <person name="Wiegand S."/>
            <person name="Jogler M."/>
            <person name="Boedeker C."/>
            <person name="Pinto D."/>
            <person name="Vollmers J."/>
            <person name="Rivas-Marin E."/>
            <person name="Kohn T."/>
            <person name="Peeters S.H."/>
            <person name="Heuer A."/>
            <person name="Rast P."/>
            <person name="Oberbeckmann S."/>
            <person name="Bunk B."/>
            <person name="Jeske O."/>
            <person name="Meyerdierks A."/>
            <person name="Storesund J.E."/>
            <person name="Kallscheuer N."/>
            <person name="Luecker S."/>
            <person name="Lage O.M."/>
            <person name="Pohl T."/>
            <person name="Merkel B.J."/>
            <person name="Hornburger P."/>
            <person name="Mueller R.-W."/>
            <person name="Bruemmer F."/>
            <person name="Labrenz M."/>
            <person name="Spormann A.M."/>
            <person name="Op den Camp H."/>
            <person name="Overmann J."/>
            <person name="Amann R."/>
            <person name="Jetten M.S.M."/>
            <person name="Mascher T."/>
            <person name="Medema M.H."/>
            <person name="Devos D.P."/>
            <person name="Kaster A.-K."/>
            <person name="Ovreas L."/>
            <person name="Rohde M."/>
            <person name="Galperin M.Y."/>
            <person name="Jogler C."/>
        </authorList>
    </citation>
    <scope>NUCLEOTIDE SEQUENCE [LARGE SCALE GENOMIC DNA]</scope>
    <source>
        <strain evidence="1 2">OJF2</strain>
    </source>
</reference>
<accession>A0A5B9W9N6</accession>
<evidence type="ECO:0000313" key="2">
    <source>
        <dbReference type="Proteomes" id="UP000324233"/>
    </source>
</evidence>
<protein>
    <recommendedName>
        <fullName evidence="3">DUF1444 family protein</fullName>
    </recommendedName>
</protein>
<evidence type="ECO:0000313" key="1">
    <source>
        <dbReference type="EMBL" id="QEH37348.1"/>
    </source>
</evidence>
<name>A0A5B9W9N6_9BACT</name>
<gene>
    <name evidence="1" type="ORF">OJF2_59380</name>
</gene>
<sequence length="408" mass="45978">MDIVDRLLGSYRRRQFARLITAGLRKAGEPLEFRYDAREFRLVSSGDTGYLINLGNTYREYLAVPRAERPLVLSRFLRSWIEGRKGIPEDFADASHDLLPGVRNRSSFEIMKMQARAEGGTEFDWPYRVVGEHYGAGLVYDLPHAMSQINGQQLERWGVELEEALELAVGNLEQISGQGLQPLGPGVWRSPWRDNYDASRILLPGMLEAHDVEGDPVVMIPNRDTLLLTGSDDQDGQMIMAATAAEALRRPRPLHAMPLRLRYGTWTPYLPPEDFASHQPIRQMLIGIMSRDYGDQKELLQAVHQADGTGVFVAGHALMQERRTGKVVSYCMWARGLDSLLPRTDVVHFADPGRPEGETLVASATWDQVMEIVGDRVEPADVYPERFLVRSFPGPDELDRLREAFGPP</sequence>
<dbReference type="EMBL" id="CP042997">
    <property type="protein sequence ID" value="QEH37348.1"/>
    <property type="molecule type" value="Genomic_DNA"/>
</dbReference>